<organism evidence="3">
    <name type="scientific">Rouxiella sp. WC2420</name>
    <dbReference type="NCBI Taxonomy" id="3234145"/>
    <lineage>
        <taxon>Bacteria</taxon>
        <taxon>Pseudomonadati</taxon>
        <taxon>Pseudomonadota</taxon>
        <taxon>Gammaproteobacteria</taxon>
        <taxon>Enterobacterales</taxon>
        <taxon>Yersiniaceae</taxon>
        <taxon>Rouxiella</taxon>
    </lineage>
</organism>
<feature type="region of interest" description="Disordered" evidence="1">
    <location>
        <begin position="1"/>
        <end position="46"/>
    </location>
</feature>
<feature type="transmembrane region" description="Helical" evidence="2">
    <location>
        <begin position="827"/>
        <end position="852"/>
    </location>
</feature>
<feature type="transmembrane region" description="Helical" evidence="2">
    <location>
        <begin position="1344"/>
        <end position="1368"/>
    </location>
</feature>
<sequence>MPINDTDSKAEEQVKAKRPVLSHKSHNALLLSAGDPSGSDQPLSGIPGRAKSVIDIDGNLTQKVKQQIEERLAILDEYDQKKSNPTLYEPMSLSNDWVKMNAVQLESFETFIQDGALAGNILRVPPDVFQEVSQAQQSINELIQSFDKEWKGSFDQSKSGYMRGKMAATIKSMGKALAETMMALPISGVKHPAEDSTLLSTQENDVLKVLGGNVIDLLGISGSLSLFNDLEFKEIENFLANTSANTSEINGEVNNKFIDLMAIKLQDAANSDPQLKKSLAILTQKSVEQFRETRSTSLIVTTDNLEHAIDQSRHMRKTVKNHGSAELNSSSKSLMSALKQGESSLKAALEIIKPSQPGKARKILNAVKKTPVIYHDSTLNNYISKKWTSISNAVQSLPPTINNKIKESNASLMNSLDKQLNVHSSLTEAEITRLSTLRIPLDNAAEQVQFFCKPLQAVAEKLGRVITRDNKRIPDMLSPQFTSKRQTQLPEIRQQDRTPLVLKALLDTSLNKNSARLRRDDKLETVEKEFLEIIAELMKALPYVYSQLTDKGNMQFNNTASEFSDTKASNLYIANTNLMAESFQASVKQFQNSILKNLRITGGNTFSGAEKIAQEAINMNVRINKLLTEIRLVPSPMFGSKFGYNRHEKVLARNLTSLAKDLSGGDPDNEKAIVQYLHSALSDPYRLALHRKRDPYNALLVAGMAQELSNINNGTQRLPPTVDELMAATSTIKDAIISKATQKAVFSLVSLGLSAATGSEVVADILSAAENLTDPNRSLLRVGNVLKAHQIYGYYKGAEGVKKATLPGQQFPYYQHYKMQERQAVNVLLSILTLLPGILLLPITASIAIYGAATRPQAFLKNVASNLPMNFAIAGSVESARGAVSTSSSLFQILQQRRAEHQLMTLQNEQMSQDAPTQEQGWLDEQDELEAKKIIKELEAKYSQQLAESLALQQKRKEQLSTPLLNEQMSQDAPAQEQTLRVKRSAPYWEGSQKKVGRGPYNPTEYDQLPVEFHDSRSQSNNDVLAPRDWMKRKCQELLDAQKRKNPAKYRDVTLKTRISIKHRELSNGGWVWYVVWTYPTNALTGNFKPAMMETGNSITLEEYMLGEYGRRDYGALGTEDMEFSISGSSDSFLDEIKAMDLEAQYLKQLDEYLNREDVKGQHKRFSLWRINQIIAKNLNLQGDDKIQDRHAYFYDIERGKVQTVTFRGHKVANMVCIKGLNGKVLYISLTDGRVFEGKTQPGQPTIEFASKLAAETFCRRMKDGISLNGSSIISELISNGRYVHTTFRTDSVLGPAWQPAIATHDSHDFTEDIFNTNADMARDDANYLVKTPSEMRKDVYIKIAARAGAFISVVILSVGGIALAGTAGVAVRVFGHALTSLASTVVTSTVPSLYKATTADRSSEARDAYIDAGVGLAFEGIGNIVGQGAAKAMKRGLKNVTKPAANAAKHFGGGATNANVGLAGNAAGNSAKEYFQSDQVESNTSRSTNSASPENVNPVNSFRIDFSFANPHDMSDGDAVSPELNTEELASPSETTSPSSPATGTPPTFQLNINLLNDTAEGKEGTLSRETIHYMGERAIRVNGLSIIGYIKKYGDPSRRDNLSLDPLSTEYILKEEHLLVIKDVLKKYGTTEYPEFDPLST</sequence>
<protein>
    <submittedName>
        <fullName evidence="3">Uncharacterized protein</fullName>
    </submittedName>
</protein>
<keyword evidence="2" id="KW-1133">Transmembrane helix</keyword>
<evidence type="ECO:0000313" key="3">
    <source>
        <dbReference type="EMBL" id="XDU74422.1"/>
    </source>
</evidence>
<evidence type="ECO:0000256" key="1">
    <source>
        <dbReference type="SAM" id="MobiDB-lite"/>
    </source>
</evidence>
<proteinExistence type="predicted"/>
<accession>A0AB39VYV6</accession>
<keyword evidence="2" id="KW-0472">Membrane</keyword>
<gene>
    <name evidence="3" type="ORF">AB3G37_10245</name>
</gene>
<feature type="compositionally biased region" description="Basic residues" evidence="1">
    <location>
        <begin position="16"/>
        <end position="26"/>
    </location>
</feature>
<keyword evidence="2" id="KW-0812">Transmembrane</keyword>
<feature type="region of interest" description="Disordered" evidence="1">
    <location>
        <begin position="1476"/>
        <end position="1499"/>
    </location>
</feature>
<dbReference type="EMBL" id="CP165628">
    <property type="protein sequence ID" value="XDU74422.1"/>
    <property type="molecule type" value="Genomic_DNA"/>
</dbReference>
<feature type="compositionally biased region" description="Polar residues" evidence="1">
    <location>
        <begin position="1477"/>
        <end position="1499"/>
    </location>
</feature>
<feature type="compositionally biased region" description="Basic and acidic residues" evidence="1">
    <location>
        <begin position="1"/>
        <end position="15"/>
    </location>
</feature>
<evidence type="ECO:0000256" key="2">
    <source>
        <dbReference type="SAM" id="Phobius"/>
    </source>
</evidence>
<dbReference type="RefSeq" id="WP_369790600.1">
    <property type="nucleotide sequence ID" value="NZ_CP165628.1"/>
</dbReference>
<feature type="region of interest" description="Disordered" evidence="1">
    <location>
        <begin position="1527"/>
        <end position="1550"/>
    </location>
</feature>
<reference evidence="3" key="1">
    <citation type="submission" date="2024-07" db="EMBL/GenBank/DDBJ databases">
        <authorList>
            <person name="Biller S.J."/>
        </authorList>
    </citation>
    <scope>NUCLEOTIDE SEQUENCE</scope>
    <source>
        <strain evidence="3">WC2420</strain>
    </source>
</reference>
<feature type="compositionally biased region" description="Low complexity" evidence="1">
    <location>
        <begin position="1532"/>
        <end position="1549"/>
    </location>
</feature>
<name>A0AB39VYV6_9GAMM</name>